<accession>A0A2V5LH84</accession>
<dbReference type="AlphaFoldDB" id="A0A2V5LH84"/>
<reference evidence="1 2" key="1">
    <citation type="submission" date="2018-05" db="EMBL/GenBank/DDBJ databases">
        <title>Genetic diversity of glacier-inhabiting Cryobacterium bacteria in China and description of Cryobacterium mengkeensis sp. nov. and Arthrobacter glacialis sp. nov.</title>
        <authorList>
            <person name="Liu Q."/>
            <person name="Xin Y.-H."/>
        </authorList>
    </citation>
    <scope>NUCLEOTIDE SEQUENCE [LARGE SCALE GENOMIC DNA]</scope>
    <source>
        <strain evidence="1 2">LI2</strain>
    </source>
</reference>
<sequence length="59" mass="6145">MAVPVTMSCLIGIPEYSGTINHPASPGSTPNWAIMPIEGAALHKSKMVKWPCTGLPLAA</sequence>
<dbReference type="Proteomes" id="UP000247832">
    <property type="component" value="Unassembled WGS sequence"/>
</dbReference>
<gene>
    <name evidence="1" type="ORF">CVV68_02965</name>
</gene>
<organism evidence="1 2">
    <name type="scientific">Arthrobacter livingstonensis</name>
    <dbReference type="NCBI Taxonomy" id="670078"/>
    <lineage>
        <taxon>Bacteria</taxon>
        <taxon>Bacillati</taxon>
        <taxon>Actinomycetota</taxon>
        <taxon>Actinomycetes</taxon>
        <taxon>Micrococcales</taxon>
        <taxon>Micrococcaceae</taxon>
        <taxon>Arthrobacter</taxon>
    </lineage>
</organism>
<name>A0A2V5LH84_9MICC</name>
<keyword evidence="2" id="KW-1185">Reference proteome</keyword>
<evidence type="ECO:0000313" key="1">
    <source>
        <dbReference type="EMBL" id="PYI69373.1"/>
    </source>
</evidence>
<protein>
    <submittedName>
        <fullName evidence="1">Uncharacterized protein</fullName>
    </submittedName>
</protein>
<proteinExistence type="predicted"/>
<evidence type="ECO:0000313" key="2">
    <source>
        <dbReference type="Proteomes" id="UP000247832"/>
    </source>
</evidence>
<comment type="caution">
    <text evidence="1">The sequence shown here is derived from an EMBL/GenBank/DDBJ whole genome shotgun (WGS) entry which is preliminary data.</text>
</comment>
<dbReference type="EMBL" id="QJVD01000002">
    <property type="protein sequence ID" value="PYI69373.1"/>
    <property type="molecule type" value="Genomic_DNA"/>
</dbReference>